<keyword evidence="3 6" id="KW-0812">Transmembrane</keyword>
<dbReference type="PANTHER" id="PTHR30028:SF0">
    <property type="entry name" value="PROTEIN ALUMINUM SENSITIVE 3"/>
    <property type="match status" value="1"/>
</dbReference>
<keyword evidence="4 6" id="KW-1133">Transmembrane helix</keyword>
<comment type="caution">
    <text evidence="7">The sequence shown here is derived from an EMBL/GenBank/DDBJ whole genome shotgun (WGS) entry which is preliminary data.</text>
</comment>
<dbReference type="RefSeq" id="WP_222593127.1">
    <property type="nucleotide sequence ID" value="NZ_BJWG01000002.1"/>
</dbReference>
<evidence type="ECO:0000313" key="7">
    <source>
        <dbReference type="EMBL" id="GEL94065.1"/>
    </source>
</evidence>
<gene>
    <name evidence="7" type="ORF">CCO02nite_07230</name>
</gene>
<sequence>MPAQPGVPALIALVALVLLGVAASAVGRLRRGRQIAVSSVRAVVQLAVVSLVIAFVLRSIWWSLAFAVVMFSIAVVTTSRRVEVLRAWPSAALAMGAGVVPVLVVVFASGAVPLNGASLVPFAGIVIGGTMNAHSLAGRRVVGALRDQHEIYEAGLALGLYPRDAIDIVALRLVPEALVPGMDQTRTVGLVTLPGAFVGVLLGGGTPLQAGTAQVLVLVGLLAAQTICVAVAYQLMRTGRLLPADLAPSARRRRVQPRR</sequence>
<evidence type="ECO:0000256" key="4">
    <source>
        <dbReference type="ARBA" id="ARBA00022989"/>
    </source>
</evidence>
<accession>A0A511J7U0</accession>
<name>A0A511J7U0_9CELL</name>
<feature type="transmembrane region" description="Helical" evidence="6">
    <location>
        <begin position="6"/>
        <end position="26"/>
    </location>
</feature>
<feature type="transmembrane region" description="Helical" evidence="6">
    <location>
        <begin position="118"/>
        <end position="137"/>
    </location>
</feature>
<evidence type="ECO:0000256" key="6">
    <source>
        <dbReference type="SAM" id="Phobius"/>
    </source>
</evidence>
<feature type="transmembrane region" description="Helical" evidence="6">
    <location>
        <begin position="35"/>
        <end position="54"/>
    </location>
</feature>
<keyword evidence="8" id="KW-1185">Reference proteome</keyword>
<dbReference type="Pfam" id="PF03649">
    <property type="entry name" value="UPF0014"/>
    <property type="match status" value="1"/>
</dbReference>
<dbReference type="AlphaFoldDB" id="A0A511J7U0"/>
<feature type="transmembrane region" description="Helical" evidence="6">
    <location>
        <begin position="188"/>
        <end position="206"/>
    </location>
</feature>
<evidence type="ECO:0000313" key="8">
    <source>
        <dbReference type="Proteomes" id="UP000321720"/>
    </source>
</evidence>
<dbReference type="Proteomes" id="UP000321720">
    <property type="component" value="Unassembled WGS sequence"/>
</dbReference>
<feature type="transmembrane region" description="Helical" evidence="6">
    <location>
        <begin position="91"/>
        <end position="112"/>
    </location>
</feature>
<comment type="similarity">
    <text evidence="2">Belongs to the UPF0014 family.</text>
</comment>
<evidence type="ECO:0000256" key="2">
    <source>
        <dbReference type="ARBA" id="ARBA00005268"/>
    </source>
</evidence>
<evidence type="ECO:0000256" key="1">
    <source>
        <dbReference type="ARBA" id="ARBA00004141"/>
    </source>
</evidence>
<dbReference type="PANTHER" id="PTHR30028">
    <property type="entry name" value="UPF0014 INNER MEMBRANE PROTEIN YBBM-RELATED"/>
    <property type="match status" value="1"/>
</dbReference>
<feature type="transmembrane region" description="Helical" evidence="6">
    <location>
        <begin position="60"/>
        <end position="79"/>
    </location>
</feature>
<proteinExistence type="inferred from homology"/>
<feature type="transmembrane region" description="Helical" evidence="6">
    <location>
        <begin position="212"/>
        <end position="233"/>
    </location>
</feature>
<keyword evidence="5 6" id="KW-0472">Membrane</keyword>
<evidence type="ECO:0000256" key="3">
    <source>
        <dbReference type="ARBA" id="ARBA00022692"/>
    </source>
</evidence>
<protein>
    <submittedName>
        <fullName evidence="7">ABC transporter permease</fullName>
    </submittedName>
</protein>
<dbReference type="EMBL" id="BJWG01000002">
    <property type="protein sequence ID" value="GEL94065.1"/>
    <property type="molecule type" value="Genomic_DNA"/>
</dbReference>
<dbReference type="InterPro" id="IPR005226">
    <property type="entry name" value="UPF0014_fam"/>
</dbReference>
<comment type="subcellular location">
    <subcellularLocation>
        <location evidence="1">Membrane</location>
        <topology evidence="1">Multi-pass membrane protein</topology>
    </subcellularLocation>
</comment>
<evidence type="ECO:0000256" key="5">
    <source>
        <dbReference type="ARBA" id="ARBA00023136"/>
    </source>
</evidence>
<reference evidence="7 8" key="1">
    <citation type="submission" date="2019-07" db="EMBL/GenBank/DDBJ databases">
        <title>Whole genome shotgun sequence of Cellulomonas composti NBRC 100758.</title>
        <authorList>
            <person name="Hosoyama A."/>
            <person name="Uohara A."/>
            <person name="Ohji S."/>
            <person name="Ichikawa N."/>
        </authorList>
    </citation>
    <scope>NUCLEOTIDE SEQUENCE [LARGE SCALE GENOMIC DNA]</scope>
    <source>
        <strain evidence="7 8">NBRC 100758</strain>
    </source>
</reference>
<organism evidence="7 8">
    <name type="scientific">Cellulomonas composti</name>
    <dbReference type="NCBI Taxonomy" id="266130"/>
    <lineage>
        <taxon>Bacteria</taxon>
        <taxon>Bacillati</taxon>
        <taxon>Actinomycetota</taxon>
        <taxon>Actinomycetes</taxon>
        <taxon>Micrococcales</taxon>
        <taxon>Cellulomonadaceae</taxon>
        <taxon>Cellulomonas</taxon>
    </lineage>
</organism>
<dbReference type="GO" id="GO:0005886">
    <property type="term" value="C:plasma membrane"/>
    <property type="evidence" value="ECO:0007669"/>
    <property type="project" value="TreeGrafter"/>
</dbReference>